<sequence length="232" mass="26303">MNKLSHGDTGSAYQLWFLYSITAMYLAMPFLSKMLNVMSNNEILIFIILSVLFFYLPTSSDTLFSYRLFSAPLNVDPVNGFVSYVVTGYFISHRMNLKLNATILFLSVIIMLSLSLYTQGYLKNLNKMNGDGIGWYSSIFIFACSIPAFFILNKYGDSIFNVAPKTFTLLSKSSFCVFLLHLIPTWIILQYLVDLKINLALAISISIIGSYLFCIAFYLAFYKVPVLKKLVS</sequence>
<dbReference type="Pfam" id="PF01757">
    <property type="entry name" value="Acyl_transf_3"/>
    <property type="match status" value="1"/>
</dbReference>
<dbReference type="AlphaFoldDB" id="A0ABD6XV64"/>
<evidence type="ECO:0000256" key="1">
    <source>
        <dbReference type="SAM" id="Phobius"/>
    </source>
</evidence>
<feature type="transmembrane region" description="Helical" evidence="1">
    <location>
        <begin position="103"/>
        <end position="121"/>
    </location>
</feature>
<evidence type="ECO:0000313" key="4">
    <source>
        <dbReference type="Proteomes" id="UP000245996"/>
    </source>
</evidence>
<comment type="caution">
    <text evidence="3">The sequence shown here is derived from an EMBL/GenBank/DDBJ whole genome shotgun (WGS) entry which is preliminary data.</text>
</comment>
<accession>A0ABD6XV64</accession>
<evidence type="ECO:0000259" key="2">
    <source>
        <dbReference type="Pfam" id="PF01757"/>
    </source>
</evidence>
<reference evidence="3 4" key="1">
    <citation type="submission" date="2018-05" db="EMBL/GenBank/DDBJ databases">
        <title>Genomic Encyclopedia of Type Strains, Phase IV (KMG-V): Genome sequencing to study the core and pangenomes of soil and plant-associated prokaryotes.</title>
        <authorList>
            <person name="Whitman W."/>
        </authorList>
    </citation>
    <scope>NUCLEOTIDE SEQUENCE [LARGE SCALE GENOMIC DNA]</scope>
    <source>
        <strain evidence="3 4">PNG 92-11</strain>
    </source>
</reference>
<gene>
    <name evidence="3" type="ORF">C7430_101539</name>
</gene>
<dbReference type="Proteomes" id="UP000245996">
    <property type="component" value="Unassembled WGS sequence"/>
</dbReference>
<keyword evidence="1" id="KW-0812">Transmembrane</keyword>
<proteinExistence type="predicted"/>
<dbReference type="RefSeq" id="WP_109650616.1">
    <property type="nucleotide sequence ID" value="NZ_JBBJPS010000006.1"/>
</dbReference>
<dbReference type="InterPro" id="IPR002656">
    <property type="entry name" value="Acyl_transf_3_dom"/>
</dbReference>
<keyword evidence="1" id="KW-0472">Membrane</keyword>
<feature type="transmembrane region" description="Helical" evidence="1">
    <location>
        <begin position="71"/>
        <end position="91"/>
    </location>
</feature>
<feature type="transmembrane region" description="Helical" evidence="1">
    <location>
        <begin position="173"/>
        <end position="193"/>
    </location>
</feature>
<evidence type="ECO:0000313" key="3">
    <source>
        <dbReference type="EMBL" id="PWJ82972.1"/>
    </source>
</evidence>
<dbReference type="EMBL" id="QGHE01000001">
    <property type="protein sequence ID" value="PWJ82972.1"/>
    <property type="molecule type" value="Genomic_DNA"/>
</dbReference>
<name>A0ABD6XV64_ENTAG</name>
<feature type="transmembrane region" description="Helical" evidence="1">
    <location>
        <begin position="133"/>
        <end position="152"/>
    </location>
</feature>
<feature type="transmembrane region" description="Helical" evidence="1">
    <location>
        <begin position="199"/>
        <end position="221"/>
    </location>
</feature>
<feature type="transmembrane region" description="Helical" evidence="1">
    <location>
        <begin position="12"/>
        <end position="31"/>
    </location>
</feature>
<feature type="transmembrane region" description="Helical" evidence="1">
    <location>
        <begin position="43"/>
        <end position="59"/>
    </location>
</feature>
<feature type="domain" description="Acyltransferase 3" evidence="2">
    <location>
        <begin position="8"/>
        <end position="218"/>
    </location>
</feature>
<organism evidence="3 4">
    <name type="scientific">Enterobacter agglomerans</name>
    <name type="common">Erwinia herbicola</name>
    <name type="synonym">Pantoea agglomerans</name>
    <dbReference type="NCBI Taxonomy" id="549"/>
    <lineage>
        <taxon>Bacteria</taxon>
        <taxon>Pseudomonadati</taxon>
        <taxon>Pseudomonadota</taxon>
        <taxon>Gammaproteobacteria</taxon>
        <taxon>Enterobacterales</taxon>
        <taxon>Erwiniaceae</taxon>
        <taxon>Pantoea</taxon>
        <taxon>Pantoea agglomerans group</taxon>
    </lineage>
</organism>
<protein>
    <submittedName>
        <fullName evidence="3">Acyltransferase-like protein</fullName>
    </submittedName>
</protein>
<keyword evidence="1" id="KW-1133">Transmembrane helix</keyword>